<sequence length="138" mass="15065">MTRLRPTHRLTASRFAVVECDSDGDCPDGYECDDGVCVDGYGQPLEDDQIVVEDAPVRYHADGTELTRTEAGEEVIDNPAIVGRPELLNELQAGDTVTLEPIADGYETYDDLEIVGSPLPAYGRRSRPTATHIELETA</sequence>
<name>A0A6B0VM30_9EURY</name>
<dbReference type="RefSeq" id="WP_160064503.1">
    <property type="nucleotide sequence ID" value="NZ_WUYX01000027.1"/>
</dbReference>
<organism evidence="1 2">
    <name type="scientific">Natronorubrum halalkaliphilum</name>
    <dbReference type="NCBI Taxonomy" id="2691917"/>
    <lineage>
        <taxon>Archaea</taxon>
        <taxon>Methanobacteriati</taxon>
        <taxon>Methanobacteriota</taxon>
        <taxon>Stenosarchaea group</taxon>
        <taxon>Halobacteria</taxon>
        <taxon>Halobacteriales</taxon>
        <taxon>Natrialbaceae</taxon>
        <taxon>Natronorubrum</taxon>
    </lineage>
</organism>
<dbReference type="EMBL" id="WUYX01000027">
    <property type="protein sequence ID" value="MXV62076.1"/>
    <property type="molecule type" value="Genomic_DNA"/>
</dbReference>
<gene>
    <name evidence="1" type="ORF">GS429_08380</name>
</gene>
<reference evidence="1 2" key="1">
    <citation type="submission" date="2020-01" db="EMBL/GenBank/DDBJ databases">
        <title>Natronorubrum sp. JWXQ-INN 674 isolated from Inner Mongolia Autonomous Region of China.</title>
        <authorList>
            <person name="Xue Q."/>
        </authorList>
    </citation>
    <scope>NUCLEOTIDE SEQUENCE [LARGE SCALE GENOMIC DNA]</scope>
    <source>
        <strain evidence="1 2">JWXQ-INN-674</strain>
    </source>
</reference>
<proteinExistence type="predicted"/>
<accession>A0A6B0VM30</accession>
<protein>
    <submittedName>
        <fullName evidence="1">Uncharacterized protein</fullName>
    </submittedName>
</protein>
<dbReference type="AlphaFoldDB" id="A0A6B0VM30"/>
<comment type="caution">
    <text evidence="1">The sequence shown here is derived from an EMBL/GenBank/DDBJ whole genome shotgun (WGS) entry which is preliminary data.</text>
</comment>
<dbReference type="OrthoDB" id="195425at2157"/>
<evidence type="ECO:0000313" key="2">
    <source>
        <dbReference type="Proteomes" id="UP000434101"/>
    </source>
</evidence>
<keyword evidence="2" id="KW-1185">Reference proteome</keyword>
<dbReference type="Proteomes" id="UP000434101">
    <property type="component" value="Unassembled WGS sequence"/>
</dbReference>
<evidence type="ECO:0000313" key="1">
    <source>
        <dbReference type="EMBL" id="MXV62076.1"/>
    </source>
</evidence>